<feature type="compositionally biased region" description="Polar residues" evidence="1">
    <location>
        <begin position="23"/>
        <end position="53"/>
    </location>
</feature>
<evidence type="ECO:0000313" key="4">
    <source>
        <dbReference type="Proteomes" id="UP001335737"/>
    </source>
</evidence>
<keyword evidence="2" id="KW-0732">Signal</keyword>
<evidence type="ECO:0000313" key="3">
    <source>
        <dbReference type="EMBL" id="MEC5423732.1"/>
    </source>
</evidence>
<feature type="compositionally biased region" description="Basic and acidic residues" evidence="1">
    <location>
        <begin position="54"/>
        <end position="66"/>
    </location>
</feature>
<feature type="region of interest" description="Disordered" evidence="1">
    <location>
        <begin position="22"/>
        <end position="71"/>
    </location>
</feature>
<organism evidence="3 4">
    <name type="scientific">Virgibacillus tibetensis</name>
    <dbReference type="NCBI Taxonomy" id="3042313"/>
    <lineage>
        <taxon>Bacteria</taxon>
        <taxon>Bacillati</taxon>
        <taxon>Bacillota</taxon>
        <taxon>Bacilli</taxon>
        <taxon>Bacillales</taxon>
        <taxon>Bacillaceae</taxon>
        <taxon>Virgibacillus</taxon>
    </lineage>
</organism>
<proteinExistence type="predicted"/>
<dbReference type="EMBL" id="JARZFX010000003">
    <property type="protein sequence ID" value="MEC5423732.1"/>
    <property type="molecule type" value="Genomic_DNA"/>
</dbReference>
<dbReference type="InterPro" id="IPR014247">
    <property type="entry name" value="Spore_lipoprot_YhcN/YlaJ"/>
</dbReference>
<protein>
    <submittedName>
        <fullName evidence="3">YhcN/YlaJ family sporulation lipoprotein</fullName>
    </submittedName>
</protein>
<feature type="region of interest" description="Disordered" evidence="1">
    <location>
        <begin position="117"/>
        <end position="148"/>
    </location>
</feature>
<dbReference type="PROSITE" id="PS51257">
    <property type="entry name" value="PROKAR_LIPOPROTEIN"/>
    <property type="match status" value="1"/>
</dbReference>
<dbReference type="NCBIfam" id="TIGR02898">
    <property type="entry name" value="spore_YhcN_YlaJ"/>
    <property type="match status" value="1"/>
</dbReference>
<feature type="chain" id="PRO_5045176150" evidence="2">
    <location>
        <begin position="21"/>
        <end position="222"/>
    </location>
</feature>
<evidence type="ECO:0000256" key="1">
    <source>
        <dbReference type="SAM" id="MobiDB-lite"/>
    </source>
</evidence>
<comment type="caution">
    <text evidence="3">The sequence shown here is derived from an EMBL/GenBank/DDBJ whole genome shotgun (WGS) entry which is preliminary data.</text>
</comment>
<feature type="signal peptide" evidence="2">
    <location>
        <begin position="1"/>
        <end position="20"/>
    </location>
</feature>
<feature type="compositionally biased region" description="Low complexity" evidence="1">
    <location>
        <begin position="132"/>
        <end position="148"/>
    </location>
</feature>
<evidence type="ECO:0000256" key="2">
    <source>
        <dbReference type="SAM" id="SignalP"/>
    </source>
</evidence>
<accession>A0ABU6KEH3</accession>
<keyword evidence="4" id="KW-1185">Reference proteome</keyword>
<dbReference type="Pfam" id="PF09580">
    <property type="entry name" value="Spore_YhcN_YlaJ"/>
    <property type="match status" value="2"/>
</dbReference>
<dbReference type="Proteomes" id="UP001335737">
    <property type="component" value="Unassembled WGS sequence"/>
</dbReference>
<reference evidence="3 4" key="1">
    <citation type="journal article" date="2024" name="Int. J. Syst. Evol. Microbiol.">
        <title>Virgibacillus tibetensis sp. nov., isolated from salt lake on the Tibetan Plateau of China.</title>
        <authorList>
            <person name="Phurbu D."/>
            <person name="Liu Z.-X."/>
            <person name="Wang R."/>
            <person name="Zheng Y.-Y."/>
            <person name="Liu H.-C."/>
            <person name="Zhou Y.-G."/>
            <person name="Yu Y.-J."/>
            <person name="Li A.-H."/>
        </authorList>
    </citation>
    <scope>NUCLEOTIDE SEQUENCE [LARGE SCALE GENOMIC DNA]</scope>
    <source>
        <strain evidence="3 4">C22-A2</strain>
    </source>
</reference>
<gene>
    <name evidence="3" type="ORF">QGM71_09525</name>
</gene>
<sequence>MKLKLISVLLLLVTALGACANVDDNNQEGATGRNNVEPTRFNNTGEGMNNNRDYNMRRTSEREQERGQNMNQRNDQYHVAEEAADRITDEVDEVERAYVLTTNNNAYVAAGLDIDRNARNDRSDTDNNAGRNTQNNTGNMGNINNQNNNERFDDELSDEVKDEIADIVKSVDEDIDNVFVSTNPDFFDLTNNYADDVNRGQPVEGFFDQIGNMIERIFPQNR</sequence>
<keyword evidence="3" id="KW-0449">Lipoprotein</keyword>
<name>A0ABU6KEH3_9BACI</name>
<dbReference type="InterPro" id="IPR019076">
    <property type="entry name" value="Spore_lipoprot_YhcN/YlaJ-like"/>
</dbReference>